<dbReference type="OMA" id="ALMANWR"/>
<reference evidence="1 2" key="2">
    <citation type="submission" date="2018-11" db="EMBL/GenBank/DDBJ databases">
        <authorList>
            <consortium name="Pathogen Informatics"/>
        </authorList>
    </citation>
    <scope>NUCLEOTIDE SEQUENCE [LARGE SCALE GENOMIC DNA]</scope>
</reference>
<reference evidence="3" key="1">
    <citation type="submission" date="2016-04" db="UniProtKB">
        <authorList>
            <consortium name="WormBaseParasite"/>
        </authorList>
    </citation>
    <scope>IDENTIFICATION</scope>
</reference>
<dbReference type="AlphaFoldDB" id="A0A158R2N5"/>
<dbReference type="Proteomes" id="UP000271162">
    <property type="component" value="Unassembled WGS sequence"/>
</dbReference>
<dbReference type="EMBL" id="UYSL01022177">
    <property type="protein sequence ID" value="VDL79996.1"/>
    <property type="molecule type" value="Genomic_DNA"/>
</dbReference>
<evidence type="ECO:0000313" key="1">
    <source>
        <dbReference type="EMBL" id="VDL79996.1"/>
    </source>
</evidence>
<gene>
    <name evidence="1" type="ORF">NBR_LOCUS16401</name>
</gene>
<sequence>MKNLLERSCAIATGLSVLVDHLLVKVPALKSDILQTSAHIQHLTAMKVPDDTVLSHLNMTNRWAIQESPPFKQMDLKALMANWRMPARAKKDDHIIQCVDFVRFYLSRACDPVEEISRYAVRVSGKHAKGPTKADLPDGIVDTLIKCLLDGLRMGQPELDRMPEELMSNPTQFWTEMGDTDQARSSNLKERQALRDAWKGALRGVLGRAL</sequence>
<accession>A0A158R2N5</accession>
<protein>
    <submittedName>
        <fullName evidence="3">Rho-GAP domain-containing protein</fullName>
    </submittedName>
</protein>
<proteinExistence type="predicted"/>
<name>A0A158R2N5_NIPBR</name>
<keyword evidence="2" id="KW-1185">Reference proteome</keyword>
<organism evidence="3">
    <name type="scientific">Nippostrongylus brasiliensis</name>
    <name type="common">Rat hookworm</name>
    <dbReference type="NCBI Taxonomy" id="27835"/>
    <lineage>
        <taxon>Eukaryota</taxon>
        <taxon>Metazoa</taxon>
        <taxon>Ecdysozoa</taxon>
        <taxon>Nematoda</taxon>
        <taxon>Chromadorea</taxon>
        <taxon>Rhabditida</taxon>
        <taxon>Rhabditina</taxon>
        <taxon>Rhabditomorpha</taxon>
        <taxon>Strongyloidea</taxon>
        <taxon>Heligmosomidae</taxon>
        <taxon>Nippostrongylus</taxon>
    </lineage>
</organism>
<evidence type="ECO:0000313" key="2">
    <source>
        <dbReference type="Proteomes" id="UP000271162"/>
    </source>
</evidence>
<dbReference type="WBParaSite" id="NBR_0001640001-mRNA-1">
    <property type="protein sequence ID" value="NBR_0001640001-mRNA-1"/>
    <property type="gene ID" value="NBR_0001640001"/>
</dbReference>
<evidence type="ECO:0000313" key="3">
    <source>
        <dbReference type="WBParaSite" id="NBR_0001640001-mRNA-1"/>
    </source>
</evidence>